<evidence type="ECO:0000313" key="2">
    <source>
        <dbReference type="EMBL" id="BFG05327.1"/>
    </source>
</evidence>
<organism evidence="2 3">
    <name type="scientific">Drosophila madeirensis</name>
    <name type="common">Fruit fly</name>
    <dbReference type="NCBI Taxonomy" id="30013"/>
    <lineage>
        <taxon>Eukaryota</taxon>
        <taxon>Metazoa</taxon>
        <taxon>Ecdysozoa</taxon>
        <taxon>Arthropoda</taxon>
        <taxon>Hexapoda</taxon>
        <taxon>Insecta</taxon>
        <taxon>Pterygota</taxon>
        <taxon>Neoptera</taxon>
        <taxon>Endopterygota</taxon>
        <taxon>Diptera</taxon>
        <taxon>Brachycera</taxon>
        <taxon>Muscomorpha</taxon>
        <taxon>Ephydroidea</taxon>
        <taxon>Drosophilidae</taxon>
        <taxon>Drosophila</taxon>
        <taxon>Sophophora</taxon>
    </lineage>
</organism>
<proteinExistence type="predicted"/>
<name>A0AAU9GA14_DROMD</name>
<protein>
    <submittedName>
        <fullName evidence="2">Trichohyalin</fullName>
    </submittedName>
</protein>
<dbReference type="AlphaFoldDB" id="A0AAU9GA14"/>
<keyword evidence="3" id="KW-1185">Reference proteome</keyword>
<gene>
    <name evidence="2" type="ORF">DMAD_04084</name>
</gene>
<evidence type="ECO:0000313" key="3">
    <source>
        <dbReference type="Proteomes" id="UP001500889"/>
    </source>
</evidence>
<dbReference type="EMBL" id="AP029267">
    <property type="protein sequence ID" value="BFG05327.1"/>
    <property type="molecule type" value="Genomic_DNA"/>
</dbReference>
<dbReference type="Proteomes" id="UP001500889">
    <property type="component" value="Chromosome E"/>
</dbReference>
<evidence type="ECO:0000256" key="1">
    <source>
        <dbReference type="SAM" id="MobiDB-lite"/>
    </source>
</evidence>
<reference evidence="2 3" key="1">
    <citation type="submission" date="2024-02" db="EMBL/GenBank/DDBJ databases">
        <title>A chromosome-level genome assembly of Drosophila madeirensis, a fruit fly species endemic to Madeira island.</title>
        <authorList>
            <person name="Tomihara K."/>
            <person name="Llopart A."/>
            <person name="Yamamoto D."/>
        </authorList>
    </citation>
    <scope>NUCLEOTIDE SEQUENCE [LARGE SCALE GENOMIC DNA]</scope>
    <source>
        <strain evidence="2 3">RF1</strain>
    </source>
</reference>
<accession>A0AAU9GA14</accession>
<sequence>MSRDEYNPVNSSGVRSPGRVRRLQELPTVDRSPSRDYGAPRGSPLGE</sequence>
<feature type="region of interest" description="Disordered" evidence="1">
    <location>
        <begin position="1"/>
        <end position="47"/>
    </location>
</feature>